<dbReference type="PROSITE" id="PS50283">
    <property type="entry name" value="NA_SOLUT_SYMP_3"/>
    <property type="match status" value="1"/>
</dbReference>
<feature type="transmembrane region" description="Helical" evidence="8">
    <location>
        <begin position="221"/>
        <end position="240"/>
    </location>
</feature>
<dbReference type="GO" id="GO:0022857">
    <property type="term" value="F:transmembrane transporter activity"/>
    <property type="evidence" value="ECO:0007669"/>
    <property type="project" value="InterPro"/>
</dbReference>
<gene>
    <name evidence="9" type="primary">sglT</name>
    <name evidence="9" type="ORF">SAMEA44547418_00043</name>
</gene>
<feature type="transmembrane region" description="Helical" evidence="8">
    <location>
        <begin position="118"/>
        <end position="137"/>
    </location>
</feature>
<reference evidence="9 10" key="1">
    <citation type="submission" date="2017-06" db="EMBL/GenBank/DDBJ databases">
        <authorList>
            <consortium name="Pathogen Informatics"/>
        </authorList>
    </citation>
    <scope>NUCLEOTIDE SEQUENCE [LARGE SCALE GENOMIC DNA]</scope>
    <source>
        <strain evidence="9 10">NCTC12018</strain>
    </source>
</reference>
<keyword evidence="10" id="KW-1185">Reference proteome</keyword>
<dbReference type="Proteomes" id="UP000214973">
    <property type="component" value="Chromosome 1"/>
</dbReference>
<dbReference type="PANTHER" id="PTHR48086:SF7">
    <property type="entry name" value="SODIUM-SOLUTE SYMPORTER-RELATED"/>
    <property type="match status" value="1"/>
</dbReference>
<name>A0A239Y4V4_9FIRM</name>
<dbReference type="KEGG" id="vrm:44547418_00043"/>
<keyword evidence="6 8" id="KW-0472">Membrane</keyword>
<evidence type="ECO:0000256" key="3">
    <source>
        <dbReference type="ARBA" id="ARBA00022448"/>
    </source>
</evidence>
<organism evidence="9 10">
    <name type="scientific">Veillonella rodentium</name>
    <dbReference type="NCBI Taxonomy" id="248315"/>
    <lineage>
        <taxon>Bacteria</taxon>
        <taxon>Bacillati</taxon>
        <taxon>Bacillota</taxon>
        <taxon>Negativicutes</taxon>
        <taxon>Veillonellales</taxon>
        <taxon>Veillonellaceae</taxon>
        <taxon>Veillonella</taxon>
    </lineage>
</organism>
<feature type="transmembrane region" description="Helical" evidence="8">
    <location>
        <begin position="6"/>
        <end position="27"/>
    </location>
</feature>
<accession>A0A239Y4V4</accession>
<dbReference type="PANTHER" id="PTHR48086">
    <property type="entry name" value="SODIUM/PROLINE SYMPORTER-RELATED"/>
    <property type="match status" value="1"/>
</dbReference>
<evidence type="ECO:0000256" key="7">
    <source>
        <dbReference type="RuleBase" id="RU362091"/>
    </source>
</evidence>
<feature type="transmembrane region" description="Helical" evidence="8">
    <location>
        <begin position="143"/>
        <end position="168"/>
    </location>
</feature>
<keyword evidence="4 8" id="KW-0812">Transmembrane</keyword>
<dbReference type="AlphaFoldDB" id="A0A239Y4V4"/>
<evidence type="ECO:0000256" key="6">
    <source>
        <dbReference type="ARBA" id="ARBA00023136"/>
    </source>
</evidence>
<comment type="similarity">
    <text evidence="2 7">Belongs to the sodium:solute symporter (SSF) (TC 2.A.21) family.</text>
</comment>
<dbReference type="Gene3D" id="1.20.1730.10">
    <property type="entry name" value="Sodium/glucose cotransporter"/>
    <property type="match status" value="1"/>
</dbReference>
<dbReference type="Pfam" id="PF00474">
    <property type="entry name" value="SSF"/>
    <property type="match status" value="1"/>
</dbReference>
<sequence length="472" mass="49874">MESLTIIWIIVCLYLLLNLLVGVYCHIRVKDSTDYLLAGRRIGVLMTAGTLAATEIGGGSTVGVAAKAYGSWGLSAGWYVVSAGIGIILVAFMAPLLRRAMATTVPEIIGRRFGASSRLITSILSMLATITLAGVQITATATIISVLTGLSTELAILICGAVLVIYTMSGGMWSVTMTDVIHFFVLVGGFTIAVPFVLHNVGGWDAIVAKLPAEQLDFTKVGWKTIIGLIIMYFMTFSTGQESVQRYFAAKDERTAVLGSIICGIIMSLFAFVPAILGLVALAEFPNIEANNAVATVALNLMPPVMAGFVMAAVVSATLSSGAGDLLGAATVFTKDIVEHHFGKSLTDAQLTRYSRLCVLLLGIIAIIISLVSKAIIPMLVFAFTMRSAGPFAAFLLGLTWKNATAGAGIWSIVLGSIAGVYWEFVGNPYDIMSIIFGSVVSLIVFVVVVFIERAMGKPAAPPAIPEDLEVK</sequence>
<dbReference type="InterPro" id="IPR001734">
    <property type="entry name" value="Na/solute_symporter"/>
</dbReference>
<evidence type="ECO:0000313" key="10">
    <source>
        <dbReference type="Proteomes" id="UP000214973"/>
    </source>
</evidence>
<evidence type="ECO:0000256" key="5">
    <source>
        <dbReference type="ARBA" id="ARBA00022989"/>
    </source>
</evidence>
<dbReference type="InterPro" id="IPR050277">
    <property type="entry name" value="Sodium:Solute_Symporter"/>
</dbReference>
<feature type="transmembrane region" description="Helical" evidence="8">
    <location>
        <begin position="408"/>
        <end position="426"/>
    </location>
</feature>
<evidence type="ECO:0000256" key="4">
    <source>
        <dbReference type="ARBA" id="ARBA00022692"/>
    </source>
</evidence>
<evidence type="ECO:0000313" key="9">
    <source>
        <dbReference type="EMBL" id="SNV54229.1"/>
    </source>
</evidence>
<keyword evidence="5 8" id="KW-1133">Transmembrane helix</keyword>
<feature type="transmembrane region" description="Helical" evidence="8">
    <location>
        <begin position="76"/>
        <end position="97"/>
    </location>
</feature>
<feature type="transmembrane region" description="Helical" evidence="8">
    <location>
        <begin position="354"/>
        <end position="373"/>
    </location>
</feature>
<feature type="transmembrane region" description="Helical" evidence="8">
    <location>
        <begin position="48"/>
        <end position="70"/>
    </location>
</feature>
<comment type="subcellular location">
    <subcellularLocation>
        <location evidence="1">Membrane</location>
        <topology evidence="1">Multi-pass membrane protein</topology>
    </subcellularLocation>
</comment>
<evidence type="ECO:0000256" key="2">
    <source>
        <dbReference type="ARBA" id="ARBA00006434"/>
    </source>
</evidence>
<dbReference type="RefSeq" id="WP_095064680.1">
    <property type="nucleotide sequence ID" value="NZ_LT906470.1"/>
</dbReference>
<protein>
    <submittedName>
        <fullName evidence="9">Na(+)/glucose symporter</fullName>
    </submittedName>
</protein>
<evidence type="ECO:0000256" key="1">
    <source>
        <dbReference type="ARBA" id="ARBA00004141"/>
    </source>
</evidence>
<evidence type="ECO:0000256" key="8">
    <source>
        <dbReference type="SAM" id="Phobius"/>
    </source>
</evidence>
<dbReference type="CDD" id="cd10322">
    <property type="entry name" value="SLC5sbd"/>
    <property type="match status" value="1"/>
</dbReference>
<dbReference type="InterPro" id="IPR038377">
    <property type="entry name" value="Na/Glc_symporter_sf"/>
</dbReference>
<dbReference type="GO" id="GO:0005886">
    <property type="term" value="C:plasma membrane"/>
    <property type="evidence" value="ECO:0007669"/>
    <property type="project" value="TreeGrafter"/>
</dbReference>
<keyword evidence="3" id="KW-0813">Transport</keyword>
<feature type="transmembrane region" description="Helical" evidence="8">
    <location>
        <begin position="261"/>
        <end position="285"/>
    </location>
</feature>
<feature type="transmembrane region" description="Helical" evidence="8">
    <location>
        <begin position="432"/>
        <end position="452"/>
    </location>
</feature>
<feature type="transmembrane region" description="Helical" evidence="8">
    <location>
        <begin position="180"/>
        <end position="201"/>
    </location>
</feature>
<dbReference type="EMBL" id="LT906470">
    <property type="protein sequence ID" value="SNV54229.1"/>
    <property type="molecule type" value="Genomic_DNA"/>
</dbReference>
<proteinExistence type="inferred from homology"/>